<dbReference type="EMBL" id="JAPNKE010000002">
    <property type="protein sequence ID" value="MCY1008055.1"/>
    <property type="molecule type" value="Genomic_DNA"/>
</dbReference>
<sequence>MSPAAHQRLFAVLAVALIVLHVDTWNAGPGPLVFGWLPWDLAYHLAWMAAAALLVFYMTSNALWPDDPDDP</sequence>
<evidence type="ECO:0000256" key="1">
    <source>
        <dbReference type="SAM" id="Phobius"/>
    </source>
</evidence>
<evidence type="ECO:0000313" key="3">
    <source>
        <dbReference type="Proteomes" id="UP001150924"/>
    </source>
</evidence>
<keyword evidence="3" id="KW-1185">Reference proteome</keyword>
<accession>A0A9X3ERV7</accession>
<organism evidence="2 3">
    <name type="scientific">Nannocystis pusilla</name>
    <dbReference type="NCBI Taxonomy" id="889268"/>
    <lineage>
        <taxon>Bacteria</taxon>
        <taxon>Pseudomonadati</taxon>
        <taxon>Myxococcota</taxon>
        <taxon>Polyangia</taxon>
        <taxon>Nannocystales</taxon>
        <taxon>Nannocystaceae</taxon>
        <taxon>Nannocystis</taxon>
    </lineage>
</organism>
<evidence type="ECO:0008006" key="4">
    <source>
        <dbReference type="Google" id="ProtNLM"/>
    </source>
</evidence>
<comment type="caution">
    <text evidence="2">The sequence shown here is derived from an EMBL/GenBank/DDBJ whole genome shotgun (WGS) entry which is preliminary data.</text>
</comment>
<reference evidence="2" key="1">
    <citation type="submission" date="2022-11" db="EMBL/GenBank/DDBJ databases">
        <title>Minimal conservation of predation-associated metabolite biosynthetic gene clusters underscores biosynthetic potential of Myxococcota including descriptions for ten novel species: Archangium lansinium sp. nov., Myxococcus landrumus sp. nov., Nannocystis bai.</title>
        <authorList>
            <person name="Ahearne A."/>
            <person name="Stevens C."/>
            <person name="Phillips K."/>
        </authorList>
    </citation>
    <scope>NUCLEOTIDE SEQUENCE</scope>
    <source>
        <strain evidence="2">Na p29</strain>
    </source>
</reference>
<dbReference type="RefSeq" id="WP_267770705.1">
    <property type="nucleotide sequence ID" value="NZ_CP185339.1"/>
</dbReference>
<name>A0A9X3ERV7_9BACT</name>
<keyword evidence="1" id="KW-0472">Membrane</keyword>
<gene>
    <name evidence="2" type="ORF">OV079_21350</name>
</gene>
<keyword evidence="1" id="KW-0812">Transmembrane</keyword>
<keyword evidence="1" id="KW-1133">Transmembrane helix</keyword>
<proteinExistence type="predicted"/>
<dbReference type="Proteomes" id="UP001150924">
    <property type="component" value="Unassembled WGS sequence"/>
</dbReference>
<protein>
    <recommendedName>
        <fullName evidence="4">DUF3311 domain-containing protein</fullName>
    </recommendedName>
</protein>
<feature type="transmembrane region" description="Helical" evidence="1">
    <location>
        <begin position="45"/>
        <end position="64"/>
    </location>
</feature>
<evidence type="ECO:0000313" key="2">
    <source>
        <dbReference type="EMBL" id="MCY1008055.1"/>
    </source>
</evidence>
<dbReference type="AlphaFoldDB" id="A0A9X3ERV7"/>